<evidence type="ECO:0008006" key="3">
    <source>
        <dbReference type="Google" id="ProtNLM"/>
    </source>
</evidence>
<protein>
    <recommendedName>
        <fullName evidence="3">NAD-dependent epimerase/dehydratase family protein</fullName>
    </recommendedName>
</protein>
<reference evidence="1 2" key="1">
    <citation type="submission" date="2019-02" db="EMBL/GenBank/DDBJ databases">
        <title>Prokaryotic population dynamics and viral predation in marine succession experiment using metagenomics: the confinement effect.</title>
        <authorList>
            <person name="Haro-Moreno J.M."/>
            <person name="Rodriguez-Valera F."/>
            <person name="Lopez-Perez M."/>
        </authorList>
    </citation>
    <scope>NUCLEOTIDE SEQUENCE [LARGE SCALE GENOMIC DNA]</scope>
    <source>
        <strain evidence="1">MED-G167</strain>
    </source>
</reference>
<dbReference type="EMBL" id="SHBM01000018">
    <property type="protein sequence ID" value="RZO18035.1"/>
    <property type="molecule type" value="Genomic_DNA"/>
</dbReference>
<name>A0A520M9W5_9GAMM</name>
<dbReference type="InterPro" id="IPR036291">
    <property type="entry name" value="NAD(P)-bd_dom_sf"/>
</dbReference>
<gene>
    <name evidence="1" type="ORF">EVB00_01675</name>
</gene>
<comment type="caution">
    <text evidence="1">The sequence shown here is derived from an EMBL/GenBank/DDBJ whole genome shotgun (WGS) entry which is preliminary data.</text>
</comment>
<dbReference type="AlphaFoldDB" id="A0A520M9W5"/>
<dbReference type="Proteomes" id="UP000318359">
    <property type="component" value="Unassembled WGS sequence"/>
</dbReference>
<dbReference type="Gene3D" id="3.40.50.720">
    <property type="entry name" value="NAD(P)-binding Rossmann-like Domain"/>
    <property type="match status" value="1"/>
</dbReference>
<organism evidence="1 2">
    <name type="scientific">SAR86 cluster bacterium</name>
    <dbReference type="NCBI Taxonomy" id="2030880"/>
    <lineage>
        <taxon>Bacteria</taxon>
        <taxon>Pseudomonadati</taxon>
        <taxon>Pseudomonadota</taxon>
        <taxon>Gammaproteobacteria</taxon>
        <taxon>SAR86 cluster</taxon>
    </lineage>
</organism>
<accession>A0A520M9W5</accession>
<evidence type="ECO:0000313" key="2">
    <source>
        <dbReference type="Proteomes" id="UP000318359"/>
    </source>
</evidence>
<evidence type="ECO:0000313" key="1">
    <source>
        <dbReference type="EMBL" id="RZO18035.1"/>
    </source>
</evidence>
<dbReference type="SUPFAM" id="SSF51735">
    <property type="entry name" value="NAD(P)-binding Rossmann-fold domains"/>
    <property type="match status" value="1"/>
</dbReference>
<sequence length="261" mass="30599">MKKSILIIGFGDLAERLERHLIRKDYYVCGLTRSPNKYKGSNLIQWDWTLNKEFILEEDTFDSIIFFPTPSEFNEEGYRSGFIESLDLIIRSIQHIKFKSFIGISSTSVYGDNQTGMLTEEIEPKPSNFRGSVILEYEKLLHSNFQERSLILRLSGLYEGAPRWMEESIKNTNPKKIKLRSSYVNRLHRDECIQIIDFALEKGLSLENDLINCSAEFIKYEDLFKDKFPDYNFNDYFICPDTQAKEISSQKIRKLGFKFKS</sequence>
<proteinExistence type="predicted"/>